<evidence type="ECO:0000256" key="2">
    <source>
        <dbReference type="SAM" id="MobiDB-lite"/>
    </source>
</evidence>
<dbReference type="AlphaFoldDB" id="A0AAN5DFK2"/>
<dbReference type="Pfam" id="PF21712">
    <property type="entry name" value="RASSF8-10_RA"/>
    <property type="match status" value="1"/>
</dbReference>
<dbReference type="SUPFAM" id="SSF54236">
    <property type="entry name" value="Ubiquitin-like"/>
    <property type="match status" value="1"/>
</dbReference>
<organism evidence="4 5">
    <name type="scientific">Pristionchus mayeri</name>
    <dbReference type="NCBI Taxonomy" id="1317129"/>
    <lineage>
        <taxon>Eukaryota</taxon>
        <taxon>Metazoa</taxon>
        <taxon>Ecdysozoa</taxon>
        <taxon>Nematoda</taxon>
        <taxon>Chromadorea</taxon>
        <taxon>Rhabditida</taxon>
        <taxon>Rhabditina</taxon>
        <taxon>Diplogasteromorpha</taxon>
        <taxon>Diplogasteroidea</taxon>
        <taxon>Neodiplogasteridae</taxon>
        <taxon>Pristionchus</taxon>
    </lineage>
</organism>
<feature type="region of interest" description="Disordered" evidence="2">
    <location>
        <begin position="140"/>
        <end position="185"/>
    </location>
</feature>
<dbReference type="InterPro" id="IPR029071">
    <property type="entry name" value="Ubiquitin-like_domsf"/>
</dbReference>
<gene>
    <name evidence="4" type="ORF">PMAYCL1PPCAC_31817</name>
</gene>
<dbReference type="CDD" id="cd16123">
    <property type="entry name" value="RA_RASSF7_like"/>
    <property type="match status" value="1"/>
</dbReference>
<dbReference type="PROSITE" id="PS50200">
    <property type="entry name" value="RA"/>
    <property type="match status" value="1"/>
</dbReference>
<dbReference type="InterPro" id="IPR048945">
    <property type="entry name" value="RASSF8/10_RA"/>
</dbReference>
<dbReference type="PANTHER" id="PTHR15286:SF6">
    <property type="entry name" value="GH01133P"/>
    <property type="match status" value="1"/>
</dbReference>
<proteinExistence type="predicted"/>
<dbReference type="Proteomes" id="UP001328107">
    <property type="component" value="Unassembled WGS sequence"/>
</dbReference>
<dbReference type="PANTHER" id="PTHR15286">
    <property type="entry name" value="RAS-ASSOCIATING DOMAIN CONTAINING PROTEIN"/>
    <property type="match status" value="1"/>
</dbReference>
<evidence type="ECO:0000313" key="5">
    <source>
        <dbReference type="Proteomes" id="UP001328107"/>
    </source>
</evidence>
<dbReference type="InterPro" id="IPR033593">
    <property type="entry name" value="N-RASSF"/>
</dbReference>
<evidence type="ECO:0000256" key="1">
    <source>
        <dbReference type="SAM" id="Coils"/>
    </source>
</evidence>
<feature type="domain" description="Ras-associating" evidence="3">
    <location>
        <begin position="1"/>
        <end position="85"/>
    </location>
</feature>
<dbReference type="EMBL" id="BTRK01000006">
    <property type="protein sequence ID" value="GMR61622.1"/>
    <property type="molecule type" value="Genomic_DNA"/>
</dbReference>
<accession>A0AAN5DFK2</accession>
<dbReference type="GO" id="GO:0007165">
    <property type="term" value="P:signal transduction"/>
    <property type="evidence" value="ECO:0007669"/>
    <property type="project" value="InterPro"/>
</dbReference>
<comment type="caution">
    <text evidence="4">The sequence shown here is derived from an EMBL/GenBank/DDBJ whole genome shotgun (WGS) entry which is preliminary data.</text>
</comment>
<feature type="non-terminal residue" evidence="4">
    <location>
        <position position="1"/>
    </location>
</feature>
<keyword evidence="1" id="KW-0175">Coiled coil</keyword>
<feature type="coiled-coil region" evidence="1">
    <location>
        <begin position="226"/>
        <end position="268"/>
    </location>
</feature>
<evidence type="ECO:0000259" key="3">
    <source>
        <dbReference type="PROSITE" id="PS50200"/>
    </source>
</evidence>
<dbReference type="SMART" id="SM00314">
    <property type="entry name" value="RA"/>
    <property type="match status" value="1"/>
</dbReference>
<dbReference type="Gene3D" id="3.10.20.90">
    <property type="entry name" value="Phosphatidylinositol 3-kinase Catalytic Subunit, Chain A, domain 1"/>
    <property type="match status" value="1"/>
</dbReference>
<name>A0AAN5DFK2_9BILA</name>
<evidence type="ECO:0000313" key="4">
    <source>
        <dbReference type="EMBL" id="GMR61622.1"/>
    </source>
</evidence>
<sequence length="358" mass="40847">RSAMELKVWVDGVERSVSGVSESTTCTQLIYALAHATGQKGKFVMVECLRGRERSLSPSDRPIEMLKQWKRDDGEVTYMLRRVDGDFESVNGDESTSSAVPLGFERQSTAMPLGFERQKMEHNMANHGYARECSSSSIHSVNLPYQPRNGAIQPANQSSTSSLPAYSDASLQRRRPPPPDYNSTMERKMAGITRSSEPSRTRGIAHEEVGRIADLHLSHNDLLNLIQKQDEILDEQRNRLKIAELNLHSELEREFIQLDAQQKNLKNVLDSRRRVDYGKQYEEETLRHRQLRAKVLSTNEKLSLINESRTMLSEQESNLWQQIHDLSNEETNLFNTPHGTAFPFAKNNVHMTQFHSAI</sequence>
<feature type="compositionally biased region" description="Polar residues" evidence="2">
    <location>
        <begin position="154"/>
        <end position="164"/>
    </location>
</feature>
<keyword evidence="5" id="KW-1185">Reference proteome</keyword>
<reference evidence="5" key="1">
    <citation type="submission" date="2022-10" db="EMBL/GenBank/DDBJ databases">
        <title>Genome assembly of Pristionchus species.</title>
        <authorList>
            <person name="Yoshida K."/>
            <person name="Sommer R.J."/>
        </authorList>
    </citation>
    <scope>NUCLEOTIDE SEQUENCE [LARGE SCALE GENOMIC DNA]</scope>
    <source>
        <strain evidence="5">RS5460</strain>
    </source>
</reference>
<protein>
    <recommendedName>
        <fullName evidence="3">Ras-associating domain-containing protein</fullName>
    </recommendedName>
</protein>
<dbReference type="InterPro" id="IPR000159">
    <property type="entry name" value="RA_dom"/>
</dbReference>